<dbReference type="AlphaFoldDB" id="F2DAC3"/>
<accession>F2DAC3</accession>
<dbReference type="InterPro" id="IPR051150">
    <property type="entry name" value="SWT21/TCAB1_mRNA_Telomere"/>
</dbReference>
<evidence type="ECO:0000313" key="3">
    <source>
        <dbReference type="EMBL" id="BAJ92044.1"/>
    </source>
</evidence>
<evidence type="ECO:0000259" key="2">
    <source>
        <dbReference type="Pfam" id="PF02514"/>
    </source>
</evidence>
<feature type="domain" description="CobN/magnesium chelatase" evidence="2">
    <location>
        <begin position="11"/>
        <end position="49"/>
    </location>
</feature>
<organism evidence="3">
    <name type="scientific">Hordeum vulgare subsp. vulgare</name>
    <name type="common">Domesticated barley</name>
    <dbReference type="NCBI Taxonomy" id="112509"/>
    <lineage>
        <taxon>Eukaryota</taxon>
        <taxon>Viridiplantae</taxon>
        <taxon>Streptophyta</taxon>
        <taxon>Embryophyta</taxon>
        <taxon>Tracheophyta</taxon>
        <taxon>Spermatophyta</taxon>
        <taxon>Magnoliopsida</taxon>
        <taxon>Liliopsida</taxon>
        <taxon>Poales</taxon>
        <taxon>Poaceae</taxon>
        <taxon>BOP clade</taxon>
        <taxon>Pooideae</taxon>
        <taxon>Triticodae</taxon>
        <taxon>Triticeae</taxon>
        <taxon>Hordeinae</taxon>
        <taxon>Hordeum</taxon>
    </lineage>
</organism>
<dbReference type="Gene3D" id="2.130.10.10">
    <property type="entry name" value="YVTN repeat-like/Quinoprotein amine dehydrogenase"/>
    <property type="match status" value="1"/>
</dbReference>
<feature type="region of interest" description="Disordered" evidence="1">
    <location>
        <begin position="51"/>
        <end position="74"/>
    </location>
</feature>
<dbReference type="SUPFAM" id="SSF69322">
    <property type="entry name" value="Tricorn protease domain 2"/>
    <property type="match status" value="1"/>
</dbReference>
<dbReference type="PANTHER" id="PTHR13211:SF0">
    <property type="entry name" value="TELOMERASE CAJAL BODY PROTEIN 1"/>
    <property type="match status" value="1"/>
</dbReference>
<dbReference type="InterPro" id="IPR015943">
    <property type="entry name" value="WD40/YVTN_repeat-like_dom_sf"/>
</dbReference>
<sequence length="218" mass="23733">MHCTRGWSSSAAISIKWAELKRKTKMDKKLAFTMFSFPPDRGNVGTAAYQTGGEADVGEPGRERGGGQDHGVVRGYGRRQLQCQGDAREAARYPAQPAVRGHVRVGLWLHAPQSGPGPRRAAEDAAEVPHAAPHQGGGIVSSISFSPQNGMLAVVSYSQTTVVYAEDDMEPLYVLHGQLGSVTQVLFSKDGNYLYNEGRKDPYILCWGIRNTVDIVYK</sequence>
<name>F2DAC3_HORVV</name>
<dbReference type="Pfam" id="PF02514">
    <property type="entry name" value="CobN-Mg_chel"/>
    <property type="match status" value="1"/>
</dbReference>
<dbReference type="InterPro" id="IPR003672">
    <property type="entry name" value="CobN/Mg_chltase"/>
</dbReference>
<protein>
    <submittedName>
        <fullName evidence="3">Predicted protein</fullName>
    </submittedName>
</protein>
<dbReference type="EMBL" id="AK360836">
    <property type="protein sequence ID" value="BAJ92044.1"/>
    <property type="molecule type" value="mRNA"/>
</dbReference>
<dbReference type="PANTHER" id="PTHR13211">
    <property type="entry name" value="TELOMERASE CAJAL BODY PROTEIN 1"/>
    <property type="match status" value="1"/>
</dbReference>
<reference evidence="3" key="1">
    <citation type="journal article" date="2011" name="Plant Physiol.">
        <title>Comprehensive sequence analysis of 24,783 barley full-length cDNAs derived from 12 clone libraries.</title>
        <authorList>
            <person name="Matsumoto T."/>
            <person name="Tanaka T."/>
            <person name="Sakai H."/>
            <person name="Amano N."/>
            <person name="Kanamori H."/>
            <person name="Kurita K."/>
            <person name="Kikuta A."/>
            <person name="Kamiya K."/>
            <person name="Yamamoto M."/>
            <person name="Ikawa H."/>
            <person name="Fujii N."/>
            <person name="Hori K."/>
            <person name="Itoh T."/>
            <person name="Sato K."/>
        </authorList>
    </citation>
    <scope>NUCLEOTIDE SEQUENCE</scope>
    <source>
        <tissue evidence="3">Shoot</tissue>
    </source>
</reference>
<proteinExistence type="evidence at transcript level"/>
<evidence type="ECO:0000256" key="1">
    <source>
        <dbReference type="SAM" id="MobiDB-lite"/>
    </source>
</evidence>